<keyword evidence="1" id="KW-0472">Membrane</keyword>
<keyword evidence="1" id="KW-0812">Transmembrane</keyword>
<gene>
    <name evidence="3" type="ORF">JM946_05200</name>
</gene>
<dbReference type="Gene3D" id="3.40.250.10">
    <property type="entry name" value="Rhodanese-like domain"/>
    <property type="match status" value="1"/>
</dbReference>
<accession>A0ABS1WT17</accession>
<name>A0ABS1WT17_9GAMM</name>
<dbReference type="InterPro" id="IPR001763">
    <property type="entry name" value="Rhodanese-like_dom"/>
</dbReference>
<dbReference type="RefSeq" id="WP_203166069.1">
    <property type="nucleotide sequence ID" value="NZ_JAEVLS010000001.1"/>
</dbReference>
<evidence type="ECO:0000313" key="3">
    <source>
        <dbReference type="EMBL" id="MBM0104128.1"/>
    </source>
</evidence>
<dbReference type="PROSITE" id="PS50206">
    <property type="entry name" value="RHODANESE_3"/>
    <property type="match status" value="1"/>
</dbReference>
<keyword evidence="1" id="KW-1133">Transmembrane helix</keyword>
<sequence>MNRFFEYTTNHPFLVAAAAILAVLAIVIEMRHRARGASSIGTADAVRLQNSGALVVDVRDGKDYEAGHIIEARHIPAAEIASRADSLKKFKEKPVILYCDAGFTSAGAARQLRASGFNKVVTLSGGLNSWRQENLPLVKGAAKKDGKHS</sequence>
<dbReference type="Proteomes" id="UP000661077">
    <property type="component" value="Unassembled WGS sequence"/>
</dbReference>
<feature type="transmembrane region" description="Helical" evidence="1">
    <location>
        <begin position="12"/>
        <end position="30"/>
    </location>
</feature>
<dbReference type="InterPro" id="IPR036873">
    <property type="entry name" value="Rhodanese-like_dom_sf"/>
</dbReference>
<evidence type="ECO:0000259" key="2">
    <source>
        <dbReference type="PROSITE" id="PS50206"/>
    </source>
</evidence>
<evidence type="ECO:0000256" key="1">
    <source>
        <dbReference type="SAM" id="Phobius"/>
    </source>
</evidence>
<dbReference type="SMART" id="SM00450">
    <property type="entry name" value="RHOD"/>
    <property type="match status" value="1"/>
</dbReference>
<reference evidence="3 4" key="1">
    <citation type="journal article" date="2021" name="Int. J. Syst. Evol. Microbiol.">
        <title>Steroidobacter gossypii sp. nov., isolated from soil of cotton cropping field.</title>
        <authorList>
            <person name="Huang R."/>
            <person name="Yang S."/>
            <person name="Zhen C."/>
            <person name="Liu W."/>
        </authorList>
    </citation>
    <scope>NUCLEOTIDE SEQUENCE [LARGE SCALE GENOMIC DNA]</scope>
    <source>
        <strain evidence="3 4">S1-65</strain>
    </source>
</reference>
<dbReference type="EMBL" id="JAEVLS010000001">
    <property type="protein sequence ID" value="MBM0104128.1"/>
    <property type="molecule type" value="Genomic_DNA"/>
</dbReference>
<feature type="domain" description="Rhodanese" evidence="2">
    <location>
        <begin position="49"/>
        <end position="139"/>
    </location>
</feature>
<dbReference type="PANTHER" id="PTHR43031">
    <property type="entry name" value="FAD-DEPENDENT OXIDOREDUCTASE"/>
    <property type="match status" value="1"/>
</dbReference>
<protein>
    <submittedName>
        <fullName evidence="3">Rhodanese-like domain-containing protein</fullName>
    </submittedName>
</protein>
<keyword evidence="4" id="KW-1185">Reference proteome</keyword>
<organism evidence="3 4">
    <name type="scientific">Steroidobacter gossypii</name>
    <dbReference type="NCBI Taxonomy" id="2805490"/>
    <lineage>
        <taxon>Bacteria</taxon>
        <taxon>Pseudomonadati</taxon>
        <taxon>Pseudomonadota</taxon>
        <taxon>Gammaproteobacteria</taxon>
        <taxon>Steroidobacterales</taxon>
        <taxon>Steroidobacteraceae</taxon>
        <taxon>Steroidobacter</taxon>
    </lineage>
</organism>
<comment type="caution">
    <text evidence="3">The sequence shown here is derived from an EMBL/GenBank/DDBJ whole genome shotgun (WGS) entry which is preliminary data.</text>
</comment>
<dbReference type="CDD" id="cd00158">
    <property type="entry name" value="RHOD"/>
    <property type="match status" value="1"/>
</dbReference>
<evidence type="ECO:0000313" key="4">
    <source>
        <dbReference type="Proteomes" id="UP000661077"/>
    </source>
</evidence>
<dbReference type="InterPro" id="IPR050229">
    <property type="entry name" value="GlpE_sulfurtransferase"/>
</dbReference>
<dbReference type="SUPFAM" id="SSF52821">
    <property type="entry name" value="Rhodanese/Cell cycle control phosphatase"/>
    <property type="match status" value="1"/>
</dbReference>
<dbReference type="PANTHER" id="PTHR43031:SF18">
    <property type="entry name" value="RHODANESE-RELATED SULFURTRANSFERASES"/>
    <property type="match status" value="1"/>
</dbReference>
<dbReference type="Pfam" id="PF00581">
    <property type="entry name" value="Rhodanese"/>
    <property type="match status" value="1"/>
</dbReference>
<proteinExistence type="predicted"/>